<sequence length="202" mass="22696">MFPNLLLNFFIKSPEVAVTHLVAQLNDKLSPAEKAIVYTRSLSAFLEEKSYGEVTGGGTAKEEPGEIVFCDLQIELESENIDYTVIHSIIEHLENCGAPKGSKLLVDATQEEIPFGKMEGMAVYLDAENLQEHNCTSEDLDFIQKEIYRLTGARENADRYWEDETTTALYFYGTSYEEMKASAEAFISGYPLCQQARIVRIA</sequence>
<evidence type="ECO:0000313" key="1">
    <source>
        <dbReference type="EMBL" id="MDR6967776.1"/>
    </source>
</evidence>
<reference evidence="1 2" key="1">
    <citation type="submission" date="2023-07" db="EMBL/GenBank/DDBJ databases">
        <title>Sorghum-associated microbial communities from plants grown in Nebraska, USA.</title>
        <authorList>
            <person name="Schachtman D."/>
        </authorList>
    </citation>
    <scope>NUCLEOTIDE SEQUENCE [LARGE SCALE GENOMIC DNA]</scope>
    <source>
        <strain evidence="1 2">3773</strain>
    </source>
</reference>
<organism evidence="1 2">
    <name type="scientific">Flavobacterium arsenatis</name>
    <dbReference type="NCBI Taxonomy" id="1484332"/>
    <lineage>
        <taxon>Bacteria</taxon>
        <taxon>Pseudomonadati</taxon>
        <taxon>Bacteroidota</taxon>
        <taxon>Flavobacteriia</taxon>
        <taxon>Flavobacteriales</taxon>
        <taxon>Flavobacteriaceae</taxon>
        <taxon>Flavobacterium</taxon>
    </lineage>
</organism>
<dbReference type="Proteomes" id="UP001255185">
    <property type="component" value="Unassembled WGS sequence"/>
</dbReference>
<gene>
    <name evidence="1" type="ORF">J2X31_001788</name>
</gene>
<dbReference type="EMBL" id="JAVDVI010000006">
    <property type="protein sequence ID" value="MDR6967776.1"/>
    <property type="molecule type" value="Genomic_DNA"/>
</dbReference>
<proteinExistence type="predicted"/>
<keyword evidence="2" id="KW-1185">Reference proteome</keyword>
<protein>
    <submittedName>
        <fullName evidence="1">Uncharacterized protein</fullName>
    </submittedName>
</protein>
<accession>A0ABU1TPA6</accession>
<dbReference type="RefSeq" id="WP_310026065.1">
    <property type="nucleotide sequence ID" value="NZ_JAVDVI010000006.1"/>
</dbReference>
<comment type="caution">
    <text evidence="1">The sequence shown here is derived from an EMBL/GenBank/DDBJ whole genome shotgun (WGS) entry which is preliminary data.</text>
</comment>
<name>A0ABU1TPA6_9FLAO</name>
<evidence type="ECO:0000313" key="2">
    <source>
        <dbReference type="Proteomes" id="UP001255185"/>
    </source>
</evidence>